<name>A0A0C3PHH9_PHLG1</name>
<evidence type="ECO:0000256" key="1">
    <source>
        <dbReference type="ARBA" id="ARBA00023157"/>
    </source>
</evidence>
<dbReference type="EMBL" id="KN840546">
    <property type="protein sequence ID" value="KIP05328.1"/>
    <property type="molecule type" value="Genomic_DNA"/>
</dbReference>
<keyword evidence="2" id="KW-0732">Signal</keyword>
<keyword evidence="5" id="KW-1185">Reference proteome</keyword>
<dbReference type="STRING" id="745531.A0A0C3PHH9"/>
<accession>A0A0C3PHH9</accession>
<protein>
    <recommendedName>
        <fullName evidence="3">Peptidase M12B propeptide domain-containing protein</fullName>
    </recommendedName>
</protein>
<dbReference type="OrthoDB" id="5951731at2759"/>
<proteinExistence type="predicted"/>
<evidence type="ECO:0000259" key="3">
    <source>
        <dbReference type="Pfam" id="PF01562"/>
    </source>
</evidence>
<evidence type="ECO:0000313" key="5">
    <source>
        <dbReference type="Proteomes" id="UP000053257"/>
    </source>
</evidence>
<feature type="domain" description="Peptidase M12B propeptide" evidence="3">
    <location>
        <begin position="56"/>
        <end position="115"/>
    </location>
</feature>
<evidence type="ECO:0000313" key="4">
    <source>
        <dbReference type="EMBL" id="KIP05328.1"/>
    </source>
</evidence>
<keyword evidence="1" id="KW-1015">Disulfide bond</keyword>
<feature type="signal peptide" evidence="2">
    <location>
        <begin position="1"/>
        <end position="23"/>
    </location>
</feature>
<feature type="chain" id="PRO_5002167959" description="Peptidase M12B propeptide domain-containing protein" evidence="2">
    <location>
        <begin position="24"/>
        <end position="301"/>
    </location>
</feature>
<dbReference type="Proteomes" id="UP000053257">
    <property type="component" value="Unassembled WGS sequence"/>
</dbReference>
<gene>
    <name evidence="4" type="ORF">PHLGIDRAFT_25147</name>
</gene>
<organism evidence="4 5">
    <name type="scientific">Phlebiopsis gigantea (strain 11061_1 CR5-6)</name>
    <name type="common">White-rot fungus</name>
    <name type="synonym">Peniophora gigantea</name>
    <dbReference type="NCBI Taxonomy" id="745531"/>
    <lineage>
        <taxon>Eukaryota</taxon>
        <taxon>Fungi</taxon>
        <taxon>Dikarya</taxon>
        <taxon>Basidiomycota</taxon>
        <taxon>Agaricomycotina</taxon>
        <taxon>Agaricomycetes</taxon>
        <taxon>Polyporales</taxon>
        <taxon>Phanerochaetaceae</taxon>
        <taxon>Phlebiopsis</taxon>
    </lineage>
</organism>
<dbReference type="AlphaFoldDB" id="A0A0C3PHH9"/>
<dbReference type="Pfam" id="PF01562">
    <property type="entry name" value="Pep_M12B_propep"/>
    <property type="match status" value="1"/>
</dbReference>
<dbReference type="InterPro" id="IPR002870">
    <property type="entry name" value="Peptidase_M12B_N"/>
</dbReference>
<reference evidence="4 5" key="1">
    <citation type="journal article" date="2014" name="PLoS Genet.">
        <title>Analysis of the Phlebiopsis gigantea genome, transcriptome and secretome provides insight into its pioneer colonization strategies of wood.</title>
        <authorList>
            <person name="Hori C."/>
            <person name="Ishida T."/>
            <person name="Igarashi K."/>
            <person name="Samejima M."/>
            <person name="Suzuki H."/>
            <person name="Master E."/>
            <person name="Ferreira P."/>
            <person name="Ruiz-Duenas F.J."/>
            <person name="Held B."/>
            <person name="Canessa P."/>
            <person name="Larrondo L.F."/>
            <person name="Schmoll M."/>
            <person name="Druzhinina I.S."/>
            <person name="Kubicek C.P."/>
            <person name="Gaskell J.A."/>
            <person name="Kersten P."/>
            <person name="St John F."/>
            <person name="Glasner J."/>
            <person name="Sabat G."/>
            <person name="Splinter BonDurant S."/>
            <person name="Syed K."/>
            <person name="Yadav J."/>
            <person name="Mgbeahuruike A.C."/>
            <person name="Kovalchuk A."/>
            <person name="Asiegbu F.O."/>
            <person name="Lackner G."/>
            <person name="Hoffmeister D."/>
            <person name="Rencoret J."/>
            <person name="Gutierrez A."/>
            <person name="Sun H."/>
            <person name="Lindquist E."/>
            <person name="Barry K."/>
            <person name="Riley R."/>
            <person name="Grigoriev I.V."/>
            <person name="Henrissat B."/>
            <person name="Kues U."/>
            <person name="Berka R.M."/>
            <person name="Martinez A.T."/>
            <person name="Covert S.F."/>
            <person name="Blanchette R.A."/>
            <person name="Cullen D."/>
        </authorList>
    </citation>
    <scope>NUCLEOTIDE SEQUENCE [LARGE SCALE GENOMIC DNA]</scope>
    <source>
        <strain evidence="4 5">11061_1 CR5-6</strain>
    </source>
</reference>
<sequence length="301" mass="33874">MSFAFRTLWLLSVFVIAIRYAHASSAPPRPLKRIDHPTTRALEILPRRPLASGSYAKRSLPLSSTILEHTDNFRLTLSAFDNTFHLHLRPNDHLVHSAARITFHSTAPDGRRITHTEPLLRENVKAYWGEVVGADLSETRMREDAAGVQPRPSGGKHELGWARITVHDQGDAAAGRPPSFEGAFSVYGDVHHVMTADNYMRTKHALDPHTIIVNHPDGELVIFRDSDVMTAHEFHAMPPAQTCAHCRKSETRIPRLPYWGYLGKFLVSIPRAWNTTDILPISLKAALLSRERAWETGDILR</sequence>
<dbReference type="HOGENOM" id="CLU_924730_0_0_1"/>
<evidence type="ECO:0000256" key="2">
    <source>
        <dbReference type="SAM" id="SignalP"/>
    </source>
</evidence>